<dbReference type="BioCyc" id="CSTA292563:G1353-1305-MONOMER"/>
<dbReference type="KEGG" id="csn:Cyast_1297"/>
<evidence type="ECO:0000313" key="1">
    <source>
        <dbReference type="EMBL" id="AFZ47262.1"/>
    </source>
</evidence>
<proteinExistence type="predicted"/>
<dbReference type="HOGENOM" id="CLU_3268892_0_0_3"/>
<gene>
    <name evidence="1" type="ordered locus">Cyast_1297</name>
</gene>
<dbReference type="Proteomes" id="UP000010483">
    <property type="component" value="Chromosome"/>
</dbReference>
<evidence type="ECO:0000313" key="2">
    <source>
        <dbReference type="Proteomes" id="UP000010483"/>
    </source>
</evidence>
<name>K9YLB2_CYASC</name>
<protein>
    <submittedName>
        <fullName evidence="1">Uncharacterized protein</fullName>
    </submittedName>
</protein>
<dbReference type="AlphaFoldDB" id="K9YLB2"/>
<keyword evidence="2" id="KW-1185">Reference proteome</keyword>
<dbReference type="EMBL" id="CP003940">
    <property type="protein sequence ID" value="AFZ47262.1"/>
    <property type="molecule type" value="Genomic_DNA"/>
</dbReference>
<sequence length="41" mass="4847">MKPWQKITKLKWNTSDLELLPENNNIPFNLFLLPVTHIELG</sequence>
<reference evidence="2" key="1">
    <citation type="journal article" date="2013" name="Proc. Natl. Acad. Sci. U.S.A.">
        <title>Improving the coverage of the cyanobacterial phylum using diversity-driven genome sequencing.</title>
        <authorList>
            <person name="Shih P.M."/>
            <person name="Wu D."/>
            <person name="Latifi A."/>
            <person name="Axen S.D."/>
            <person name="Fewer D.P."/>
            <person name="Talla E."/>
            <person name="Calteau A."/>
            <person name="Cai F."/>
            <person name="Tandeau de Marsac N."/>
            <person name="Rippka R."/>
            <person name="Herdman M."/>
            <person name="Sivonen K."/>
            <person name="Coursin T."/>
            <person name="Laurent T."/>
            <person name="Goodwin L."/>
            <person name="Nolan M."/>
            <person name="Davenport K.W."/>
            <person name="Han C.S."/>
            <person name="Rubin E.M."/>
            <person name="Eisen J.A."/>
            <person name="Woyke T."/>
            <person name="Gugger M."/>
            <person name="Kerfeld C.A."/>
        </authorList>
    </citation>
    <scope>NUCLEOTIDE SEQUENCE [LARGE SCALE GENOMIC DNA]</scope>
    <source>
        <strain evidence="2">ATCC 29140 / PCC 7202</strain>
    </source>
</reference>
<organism evidence="1 2">
    <name type="scientific">Cyanobacterium stanieri (strain ATCC 29140 / PCC 7202)</name>
    <dbReference type="NCBI Taxonomy" id="292563"/>
    <lineage>
        <taxon>Bacteria</taxon>
        <taxon>Bacillati</taxon>
        <taxon>Cyanobacteriota</taxon>
        <taxon>Cyanophyceae</taxon>
        <taxon>Oscillatoriophycideae</taxon>
        <taxon>Chroococcales</taxon>
        <taxon>Geminocystaceae</taxon>
        <taxon>Cyanobacterium</taxon>
    </lineage>
</organism>
<accession>K9YLB2</accession>